<evidence type="ECO:0000313" key="2">
    <source>
        <dbReference type="EMBL" id="KLJ06053.1"/>
    </source>
</evidence>
<feature type="region of interest" description="Disordered" evidence="1">
    <location>
        <begin position="1"/>
        <end position="22"/>
    </location>
</feature>
<gene>
    <name evidence="2" type="ORF">EMPG_10497</name>
</gene>
<feature type="compositionally biased region" description="Polar residues" evidence="1">
    <location>
        <begin position="1"/>
        <end position="11"/>
    </location>
</feature>
<evidence type="ECO:0000256" key="1">
    <source>
        <dbReference type="SAM" id="MobiDB-lite"/>
    </source>
</evidence>
<dbReference type="EMBL" id="LDEV01003300">
    <property type="protein sequence ID" value="KLJ06053.1"/>
    <property type="molecule type" value="Genomic_DNA"/>
</dbReference>
<protein>
    <submittedName>
        <fullName evidence="2">Uncharacterized protein</fullName>
    </submittedName>
</protein>
<keyword evidence="3" id="KW-1185">Reference proteome</keyword>
<name>A0A0H1B4Q1_9EURO</name>
<evidence type="ECO:0000313" key="3">
    <source>
        <dbReference type="Proteomes" id="UP000053573"/>
    </source>
</evidence>
<organism evidence="2 3">
    <name type="scientific">Blastomyces silverae</name>
    <dbReference type="NCBI Taxonomy" id="2060906"/>
    <lineage>
        <taxon>Eukaryota</taxon>
        <taxon>Fungi</taxon>
        <taxon>Dikarya</taxon>
        <taxon>Ascomycota</taxon>
        <taxon>Pezizomycotina</taxon>
        <taxon>Eurotiomycetes</taxon>
        <taxon>Eurotiomycetidae</taxon>
        <taxon>Onygenales</taxon>
        <taxon>Ajellomycetaceae</taxon>
        <taxon>Blastomyces</taxon>
    </lineage>
</organism>
<dbReference type="Proteomes" id="UP000053573">
    <property type="component" value="Unassembled WGS sequence"/>
</dbReference>
<proteinExistence type="predicted"/>
<sequence>MQPGQNKNLSANRVGCSRPVKFPPQRVVRSPISVNKPHLAAFHILPLVRSGRYALGNRETTVGQPACAVRRCA</sequence>
<dbReference type="AlphaFoldDB" id="A0A0H1B4Q1"/>
<comment type="caution">
    <text evidence="2">The sequence shown here is derived from an EMBL/GenBank/DDBJ whole genome shotgun (WGS) entry which is preliminary data.</text>
</comment>
<reference evidence="3" key="1">
    <citation type="journal article" date="2015" name="PLoS Genet.">
        <title>The dynamic genome and transcriptome of the human fungal pathogen Blastomyces and close relative Emmonsia.</title>
        <authorList>
            <person name="Munoz J.F."/>
            <person name="Gauthier G.M."/>
            <person name="Desjardins C.A."/>
            <person name="Gallo J.E."/>
            <person name="Holder J."/>
            <person name="Sullivan T.D."/>
            <person name="Marty A.J."/>
            <person name="Carmen J.C."/>
            <person name="Chen Z."/>
            <person name="Ding L."/>
            <person name="Gujja S."/>
            <person name="Magrini V."/>
            <person name="Misas E."/>
            <person name="Mitreva M."/>
            <person name="Priest M."/>
            <person name="Saif S."/>
            <person name="Whiston E.A."/>
            <person name="Young S."/>
            <person name="Zeng Q."/>
            <person name="Goldman W.E."/>
            <person name="Mardis E.R."/>
            <person name="Taylor J.W."/>
            <person name="McEwen J.G."/>
            <person name="Clay O.K."/>
            <person name="Klein B.S."/>
            <person name="Cuomo C.A."/>
        </authorList>
    </citation>
    <scope>NUCLEOTIDE SEQUENCE [LARGE SCALE GENOMIC DNA]</scope>
    <source>
        <strain evidence="3">UAMH 139</strain>
    </source>
</reference>
<accession>A0A0H1B4Q1</accession>